<feature type="region of interest" description="Disordered" evidence="1">
    <location>
        <begin position="181"/>
        <end position="364"/>
    </location>
</feature>
<evidence type="ECO:0000256" key="1">
    <source>
        <dbReference type="SAM" id="MobiDB-lite"/>
    </source>
</evidence>
<evidence type="ECO:0000256" key="2">
    <source>
        <dbReference type="SAM" id="Phobius"/>
    </source>
</evidence>
<accession>A0A2A6C0F6</accession>
<keyword evidence="4" id="KW-1185">Reference proteome</keyword>
<feature type="transmembrane region" description="Helical" evidence="2">
    <location>
        <begin position="7"/>
        <end position="24"/>
    </location>
</feature>
<reference evidence="4" key="1">
    <citation type="journal article" date="2008" name="Nat. Genet.">
        <title>The Pristionchus pacificus genome provides a unique perspective on nematode lifestyle and parasitism.</title>
        <authorList>
            <person name="Dieterich C."/>
            <person name="Clifton S.W."/>
            <person name="Schuster L.N."/>
            <person name="Chinwalla A."/>
            <person name="Delehaunty K."/>
            <person name="Dinkelacker I."/>
            <person name="Fulton L."/>
            <person name="Fulton R."/>
            <person name="Godfrey J."/>
            <person name="Minx P."/>
            <person name="Mitreva M."/>
            <person name="Roeseler W."/>
            <person name="Tian H."/>
            <person name="Witte H."/>
            <person name="Yang S.P."/>
            <person name="Wilson R.K."/>
            <person name="Sommer R.J."/>
        </authorList>
    </citation>
    <scope>NUCLEOTIDE SEQUENCE [LARGE SCALE GENOMIC DNA]</scope>
    <source>
        <strain evidence="4">PS312</strain>
    </source>
</reference>
<keyword evidence="2" id="KW-0472">Membrane</keyword>
<accession>A0A8R1UW03</accession>
<evidence type="ECO:0000313" key="3">
    <source>
        <dbReference type="EnsemblMetazoa" id="PPA41990.1"/>
    </source>
</evidence>
<feature type="transmembrane region" description="Helical" evidence="2">
    <location>
        <begin position="81"/>
        <end position="108"/>
    </location>
</feature>
<dbReference type="AlphaFoldDB" id="A0A2A6C0F6"/>
<reference evidence="3" key="2">
    <citation type="submission" date="2022-06" db="UniProtKB">
        <authorList>
            <consortium name="EnsemblMetazoa"/>
        </authorList>
    </citation>
    <scope>IDENTIFICATION</scope>
    <source>
        <strain evidence="3">PS312</strain>
    </source>
</reference>
<feature type="compositionally biased region" description="Polar residues" evidence="1">
    <location>
        <begin position="335"/>
        <end position="344"/>
    </location>
</feature>
<protein>
    <submittedName>
        <fullName evidence="3">Uncharacterized protein</fullName>
    </submittedName>
</protein>
<sequence length="364" mass="41549">MYSDRNLVVVCFPLFRIFFISPLIPRSSFRSARSTGRLSRFSREKSIVDRYSSRPTVMPLVDQSMRSLFTGEMTKEEAPLVFLYVFLTTTALIMLVYFCSLIIFHCVFWPKILAKIKADKPKETAKQEQILHQLSDSPVVERTPPSDKELFRGAHSVVSENASLIGDKTPRSAITCAATVTAAPAPSPPPQLGVQTAKENRKARKWYEDDMMTTGMELSQSKDHRKGKKRSEDMRTGREEKDYHLRTGREKKEEKKKEGGRTIKRLRFASASERKSDEPPLQQLPKKNSQDGRTKRRVKDLPPASFYAYEIDPTQREGRGTERKRSRENVAGTAGTRTANSIDNRSTDRPEKPQLLELCKTQED</sequence>
<proteinExistence type="predicted"/>
<dbReference type="Proteomes" id="UP000005239">
    <property type="component" value="Unassembled WGS sequence"/>
</dbReference>
<evidence type="ECO:0000313" key="4">
    <source>
        <dbReference type="Proteomes" id="UP000005239"/>
    </source>
</evidence>
<name>A0A2A6C0F6_PRIPA</name>
<organism evidence="3 4">
    <name type="scientific">Pristionchus pacificus</name>
    <name type="common">Parasitic nematode worm</name>
    <dbReference type="NCBI Taxonomy" id="54126"/>
    <lineage>
        <taxon>Eukaryota</taxon>
        <taxon>Metazoa</taxon>
        <taxon>Ecdysozoa</taxon>
        <taxon>Nematoda</taxon>
        <taxon>Chromadorea</taxon>
        <taxon>Rhabditida</taxon>
        <taxon>Rhabditina</taxon>
        <taxon>Diplogasteromorpha</taxon>
        <taxon>Diplogasteroidea</taxon>
        <taxon>Neodiplogasteridae</taxon>
        <taxon>Pristionchus</taxon>
    </lineage>
</organism>
<feature type="compositionally biased region" description="Basic and acidic residues" evidence="1">
    <location>
        <begin position="345"/>
        <end position="364"/>
    </location>
</feature>
<dbReference type="EnsemblMetazoa" id="PPA41990.1">
    <property type="protein sequence ID" value="PPA41990.1"/>
    <property type="gene ID" value="WBGene00280359"/>
</dbReference>
<gene>
    <name evidence="3" type="primary">WBGene00280359</name>
</gene>
<feature type="compositionally biased region" description="Basic and acidic residues" evidence="1">
    <location>
        <begin position="313"/>
        <end position="328"/>
    </location>
</feature>
<keyword evidence="2" id="KW-1133">Transmembrane helix</keyword>
<feature type="compositionally biased region" description="Basic and acidic residues" evidence="1">
    <location>
        <begin position="230"/>
        <end position="261"/>
    </location>
</feature>
<keyword evidence="2" id="KW-0812">Transmembrane</keyword>